<protein>
    <submittedName>
        <fullName evidence="2">Transmembrane protein 72</fullName>
    </submittedName>
</protein>
<dbReference type="KEGG" id="osn:115212078"/>
<proteinExistence type="predicted"/>
<accession>A0A6P7SEC2</accession>
<dbReference type="PANTHER" id="PTHR28474:SF1">
    <property type="entry name" value="TRANSMEMBRANE PROTEIN 72"/>
    <property type="match status" value="1"/>
</dbReference>
<dbReference type="Proteomes" id="UP000515154">
    <property type="component" value="Linkage group LG5"/>
</dbReference>
<organism evidence="1 2">
    <name type="scientific">Octopus sinensis</name>
    <name type="common">East Asian common octopus</name>
    <dbReference type="NCBI Taxonomy" id="2607531"/>
    <lineage>
        <taxon>Eukaryota</taxon>
        <taxon>Metazoa</taxon>
        <taxon>Spiralia</taxon>
        <taxon>Lophotrochozoa</taxon>
        <taxon>Mollusca</taxon>
        <taxon>Cephalopoda</taxon>
        <taxon>Coleoidea</taxon>
        <taxon>Octopodiformes</taxon>
        <taxon>Octopoda</taxon>
        <taxon>Incirrata</taxon>
        <taxon>Octopodidae</taxon>
        <taxon>Octopus</taxon>
    </lineage>
</organism>
<keyword evidence="2" id="KW-0812">Transmembrane</keyword>
<dbReference type="RefSeq" id="XP_029636749.1">
    <property type="nucleotide sequence ID" value="XM_029780889.2"/>
</dbReference>
<sequence length="186" mass="21685">MCCRDGRKTCPWNGLLWFCRLWGLITAAGFWGVGIETAVFHRTIAIYFIITALILLFLEIVFLIDIWLSLCISDDSTCMKLWQYVLWIDTWKKGIFYILLCWPSFLHLQNPYLGILAGVMLLICAILYITRTFETWPVRESEKTEETDTYDRFPEIHDVLEDNIINPPGPNTIMLNIADQNEIIQV</sequence>
<gene>
    <name evidence="2" type="primary">LOC115212078</name>
</gene>
<dbReference type="AlphaFoldDB" id="A0A6P7SEC2"/>
<name>A0A6P7SEC2_9MOLL</name>
<dbReference type="InterPro" id="IPR032055">
    <property type="entry name" value="TMEM72"/>
</dbReference>
<keyword evidence="1" id="KW-1185">Reference proteome</keyword>
<dbReference type="PANTHER" id="PTHR28474">
    <property type="entry name" value="TRANSMEMBRANE PROTEIN 72"/>
    <property type="match status" value="1"/>
</dbReference>
<dbReference type="Pfam" id="PF16054">
    <property type="entry name" value="TMEM72"/>
    <property type="match status" value="1"/>
</dbReference>
<keyword evidence="2" id="KW-0472">Membrane</keyword>
<reference evidence="2" key="1">
    <citation type="submission" date="2025-08" db="UniProtKB">
        <authorList>
            <consortium name="RefSeq"/>
        </authorList>
    </citation>
    <scope>IDENTIFICATION</scope>
</reference>
<evidence type="ECO:0000313" key="2">
    <source>
        <dbReference type="RefSeq" id="XP_029636749.1"/>
    </source>
</evidence>
<evidence type="ECO:0000313" key="1">
    <source>
        <dbReference type="Proteomes" id="UP000515154"/>
    </source>
</evidence>